<accession>A0A3N7HSL4</accession>
<evidence type="ECO:0000259" key="3">
    <source>
        <dbReference type="PROSITE" id="PS01031"/>
    </source>
</evidence>
<proteinExistence type="inferred from homology"/>
<dbReference type="Proteomes" id="UP000267464">
    <property type="component" value="Unassembled WGS sequence"/>
</dbReference>
<reference evidence="4 5" key="1">
    <citation type="submission" date="2018-08" db="EMBL/GenBank/DDBJ databases">
        <authorList>
            <person name="Khan S.A."/>
            <person name="Jeon C.O."/>
            <person name="Chun B.H."/>
            <person name="Jeong S.E."/>
        </authorList>
    </citation>
    <scope>NUCLEOTIDE SEQUENCE [LARGE SCALE GENOMIC DNA]</scope>
    <source>
        <strain evidence="4 5">S-16</strain>
    </source>
</reference>
<dbReference type="CDD" id="cd06464">
    <property type="entry name" value="ACD_sHsps-like"/>
    <property type="match status" value="1"/>
</dbReference>
<dbReference type="PANTHER" id="PTHR11527">
    <property type="entry name" value="HEAT-SHOCK PROTEIN 20 FAMILY MEMBER"/>
    <property type="match status" value="1"/>
</dbReference>
<dbReference type="SUPFAM" id="SSF49764">
    <property type="entry name" value="HSP20-like chaperones"/>
    <property type="match status" value="1"/>
</dbReference>
<sequence length="150" mass="16574">MVSSLLRFPGDVFADFDELHRQLDRLLGVRNTSASIRAVQRGSFPAVNIGSTPEAVEVFAFAPGIDQATLDVTIDKGLLTIKGERRNASTEASGKVTVHARERGEGRFTRVVTLPEDADPERVNATYRDGILRITVQKREASRPRRIEVT</sequence>
<comment type="caution">
    <text evidence="4">The sequence shown here is derived from an EMBL/GenBank/DDBJ whole genome shotgun (WGS) entry which is preliminary data.</text>
</comment>
<evidence type="ECO:0000256" key="2">
    <source>
        <dbReference type="RuleBase" id="RU003616"/>
    </source>
</evidence>
<dbReference type="InterPro" id="IPR002068">
    <property type="entry name" value="A-crystallin/Hsp20_dom"/>
</dbReference>
<name>A0A3N7HSL4_9BURK</name>
<comment type="similarity">
    <text evidence="1 2">Belongs to the small heat shock protein (HSP20) family.</text>
</comment>
<dbReference type="AlphaFoldDB" id="A0A3N7HSL4"/>
<dbReference type="OrthoDB" id="5295562at2"/>
<organism evidence="4 5">
    <name type="scientific">Piscinibacter terrae</name>
    <dbReference type="NCBI Taxonomy" id="2496871"/>
    <lineage>
        <taxon>Bacteria</taxon>
        <taxon>Pseudomonadati</taxon>
        <taxon>Pseudomonadota</taxon>
        <taxon>Betaproteobacteria</taxon>
        <taxon>Burkholderiales</taxon>
        <taxon>Sphaerotilaceae</taxon>
        <taxon>Piscinibacter</taxon>
    </lineage>
</organism>
<dbReference type="Gene3D" id="2.60.40.790">
    <property type="match status" value="1"/>
</dbReference>
<evidence type="ECO:0000313" key="5">
    <source>
        <dbReference type="Proteomes" id="UP000267464"/>
    </source>
</evidence>
<gene>
    <name evidence="4" type="ORF">DZC73_13045</name>
</gene>
<dbReference type="EMBL" id="QUSW01000003">
    <property type="protein sequence ID" value="RQP24236.1"/>
    <property type="molecule type" value="Genomic_DNA"/>
</dbReference>
<evidence type="ECO:0000313" key="4">
    <source>
        <dbReference type="EMBL" id="RQP24236.1"/>
    </source>
</evidence>
<dbReference type="InterPro" id="IPR008978">
    <property type="entry name" value="HSP20-like_chaperone"/>
</dbReference>
<dbReference type="Pfam" id="PF00011">
    <property type="entry name" value="HSP20"/>
    <property type="match status" value="1"/>
</dbReference>
<dbReference type="InterPro" id="IPR031107">
    <property type="entry name" value="Small_HSP"/>
</dbReference>
<feature type="domain" description="SHSP" evidence="3">
    <location>
        <begin position="38"/>
        <end position="150"/>
    </location>
</feature>
<evidence type="ECO:0000256" key="1">
    <source>
        <dbReference type="PROSITE-ProRule" id="PRU00285"/>
    </source>
</evidence>
<keyword evidence="5" id="KW-1185">Reference proteome</keyword>
<protein>
    <submittedName>
        <fullName evidence="4">Hsp20/alpha crystallin family protein</fullName>
    </submittedName>
</protein>
<dbReference type="PROSITE" id="PS01031">
    <property type="entry name" value="SHSP"/>
    <property type="match status" value="1"/>
</dbReference>
<reference evidence="4 5" key="2">
    <citation type="submission" date="2018-12" db="EMBL/GenBank/DDBJ databases">
        <title>Rhizobacter gummiphilus sp. nov., a rubber-degrading bacterium isolated from the soil of a botanical garden in Japan.</title>
        <authorList>
            <person name="Shunsuke S.S."/>
        </authorList>
    </citation>
    <scope>NUCLEOTIDE SEQUENCE [LARGE SCALE GENOMIC DNA]</scope>
    <source>
        <strain evidence="4 5">S-16</strain>
    </source>
</reference>
<dbReference type="RefSeq" id="WP_124540734.1">
    <property type="nucleotide sequence ID" value="NZ_QUSW01000003.1"/>
</dbReference>